<evidence type="ECO:0000256" key="1">
    <source>
        <dbReference type="SAM" id="SignalP"/>
    </source>
</evidence>
<proteinExistence type="predicted"/>
<sequence>MYCLNRIQSVVRAKHRLCCLFILFIPLLSPADSLEWADLLDRSWYEEQGVELPLQYGVGFSLIYMDRAIEVTDVVVSLPGRPPESIRDFADFEVQNETTLSLLKLDAWVLPFLNVYGMLGQTRTDTAVSVSFEYDPPLGPPEQVEVVSRQKVDGPLYGVGATLVYGGEHWFCMSDANFSRSDLDVFEGSIEAWYLSSRIGLHGTYDRLKYQTWVGLAYLASARTLGITQELPVLGEFTVEIDQRPVNPWNVAIGASLNFNRHWEGLLELGSNFSDATVIVFSAAYRF</sequence>
<evidence type="ECO:0000313" key="3">
    <source>
        <dbReference type="Proteomes" id="UP000000925"/>
    </source>
</evidence>
<dbReference type="HOGENOM" id="CLU_057858_1_0_0"/>
<reference evidence="2 3" key="1">
    <citation type="journal article" date="2010" name="Stand. Genomic Sci.">
        <title>Complete genome sequence of Coraliomargarita akajimensis type strain (04OKA010-24).</title>
        <authorList>
            <person name="Mavromatis K."/>
            <person name="Abt B."/>
            <person name="Brambilla E."/>
            <person name="Lapidus A."/>
            <person name="Copeland A."/>
            <person name="Deshpande S."/>
            <person name="Nolan M."/>
            <person name="Lucas S."/>
            <person name="Tice H."/>
            <person name="Cheng J.F."/>
            <person name="Han C."/>
            <person name="Detter J.C."/>
            <person name="Woyke T."/>
            <person name="Goodwin L."/>
            <person name="Pitluck S."/>
            <person name="Held B."/>
            <person name="Brettin T."/>
            <person name="Tapia R."/>
            <person name="Ivanova N."/>
            <person name="Mikhailova N."/>
            <person name="Pati A."/>
            <person name="Liolios K."/>
            <person name="Chen A."/>
            <person name="Palaniappan K."/>
            <person name="Land M."/>
            <person name="Hauser L."/>
            <person name="Chang Y.J."/>
            <person name="Jeffries C.D."/>
            <person name="Rohde M."/>
            <person name="Goker M."/>
            <person name="Bristow J."/>
            <person name="Eisen J.A."/>
            <person name="Markowitz V."/>
            <person name="Hugenholtz P."/>
            <person name="Klenk H.P."/>
            <person name="Kyrpides N.C."/>
        </authorList>
    </citation>
    <scope>NUCLEOTIDE SEQUENCE [LARGE SCALE GENOMIC DNA]</scope>
    <source>
        <strain evidence="3">DSM 45221 / IAM 15411 / JCM 23193 / KCTC 12865</strain>
    </source>
</reference>
<keyword evidence="3" id="KW-1185">Reference proteome</keyword>
<gene>
    <name evidence="2" type="ordered locus">Caka_1410</name>
</gene>
<accession>D5EJ30</accession>
<feature type="chain" id="PRO_5003071216" description="Transporter" evidence="1">
    <location>
        <begin position="32"/>
        <end position="287"/>
    </location>
</feature>
<dbReference type="Proteomes" id="UP000000925">
    <property type="component" value="Chromosome"/>
</dbReference>
<protein>
    <recommendedName>
        <fullName evidence="4">Transporter</fullName>
    </recommendedName>
</protein>
<organism evidence="2 3">
    <name type="scientific">Coraliomargarita akajimensis (strain DSM 45221 / IAM 15411 / JCM 23193 / KCTC 12865 / 04OKA010-24)</name>
    <dbReference type="NCBI Taxonomy" id="583355"/>
    <lineage>
        <taxon>Bacteria</taxon>
        <taxon>Pseudomonadati</taxon>
        <taxon>Verrucomicrobiota</taxon>
        <taxon>Opitutia</taxon>
        <taxon>Puniceicoccales</taxon>
        <taxon>Coraliomargaritaceae</taxon>
        <taxon>Coraliomargarita</taxon>
    </lineage>
</organism>
<dbReference type="eggNOG" id="ENOG502Z8D0">
    <property type="taxonomic scope" value="Bacteria"/>
</dbReference>
<dbReference type="STRING" id="583355.Caka_1410"/>
<evidence type="ECO:0000313" key="2">
    <source>
        <dbReference type="EMBL" id="ADE54429.1"/>
    </source>
</evidence>
<dbReference type="AlphaFoldDB" id="D5EJ30"/>
<dbReference type="KEGG" id="caa:Caka_1410"/>
<dbReference type="EMBL" id="CP001998">
    <property type="protein sequence ID" value="ADE54429.1"/>
    <property type="molecule type" value="Genomic_DNA"/>
</dbReference>
<keyword evidence="1" id="KW-0732">Signal</keyword>
<name>D5EJ30_CORAD</name>
<evidence type="ECO:0008006" key="4">
    <source>
        <dbReference type="Google" id="ProtNLM"/>
    </source>
</evidence>
<feature type="signal peptide" evidence="1">
    <location>
        <begin position="1"/>
        <end position="31"/>
    </location>
</feature>